<proteinExistence type="predicted"/>
<protein>
    <submittedName>
        <fullName evidence="2">Uncharacterized protein</fullName>
    </submittedName>
</protein>
<sequence length="45" mass="4748">PPPSQVQLKLPTNVSNTNTFDLSPPASTAITPSRDLSKLSLSLDV</sequence>
<evidence type="ECO:0000313" key="2">
    <source>
        <dbReference type="EMBL" id="CAF4512018.1"/>
    </source>
</evidence>
<gene>
    <name evidence="2" type="ORF">SMN809_LOCUS35405</name>
</gene>
<evidence type="ECO:0000313" key="3">
    <source>
        <dbReference type="Proteomes" id="UP000676336"/>
    </source>
</evidence>
<dbReference type="AlphaFoldDB" id="A0A8S2XRA5"/>
<feature type="non-terminal residue" evidence="2">
    <location>
        <position position="1"/>
    </location>
</feature>
<evidence type="ECO:0000256" key="1">
    <source>
        <dbReference type="SAM" id="MobiDB-lite"/>
    </source>
</evidence>
<reference evidence="2" key="1">
    <citation type="submission" date="2021-02" db="EMBL/GenBank/DDBJ databases">
        <authorList>
            <person name="Nowell W R."/>
        </authorList>
    </citation>
    <scope>NUCLEOTIDE SEQUENCE</scope>
</reference>
<dbReference type="EMBL" id="CAJOBI010084351">
    <property type="protein sequence ID" value="CAF4512018.1"/>
    <property type="molecule type" value="Genomic_DNA"/>
</dbReference>
<name>A0A8S2XRA5_9BILA</name>
<accession>A0A8S2XRA5</accession>
<organism evidence="2 3">
    <name type="scientific">Rotaria magnacalcarata</name>
    <dbReference type="NCBI Taxonomy" id="392030"/>
    <lineage>
        <taxon>Eukaryota</taxon>
        <taxon>Metazoa</taxon>
        <taxon>Spiralia</taxon>
        <taxon>Gnathifera</taxon>
        <taxon>Rotifera</taxon>
        <taxon>Eurotatoria</taxon>
        <taxon>Bdelloidea</taxon>
        <taxon>Philodinida</taxon>
        <taxon>Philodinidae</taxon>
        <taxon>Rotaria</taxon>
    </lineage>
</organism>
<comment type="caution">
    <text evidence="2">The sequence shown here is derived from an EMBL/GenBank/DDBJ whole genome shotgun (WGS) entry which is preliminary data.</text>
</comment>
<feature type="region of interest" description="Disordered" evidence="1">
    <location>
        <begin position="1"/>
        <end position="32"/>
    </location>
</feature>
<feature type="compositionally biased region" description="Polar residues" evidence="1">
    <location>
        <begin position="1"/>
        <end position="31"/>
    </location>
</feature>
<feature type="non-terminal residue" evidence="2">
    <location>
        <position position="45"/>
    </location>
</feature>
<dbReference type="Proteomes" id="UP000676336">
    <property type="component" value="Unassembled WGS sequence"/>
</dbReference>